<protein>
    <recommendedName>
        <fullName evidence="6">ERAP1-like C-terminal domain-containing protein</fullName>
    </recommendedName>
</protein>
<evidence type="ECO:0000256" key="1">
    <source>
        <dbReference type="ARBA" id="ARBA00010136"/>
    </source>
</evidence>
<proteinExistence type="inferred from homology"/>
<dbReference type="PANTHER" id="PTHR11533">
    <property type="entry name" value="PROTEASE M1 ZINC METALLOPROTEASE"/>
    <property type="match status" value="1"/>
</dbReference>
<keyword evidence="5" id="KW-1185">Reference proteome</keyword>
<gene>
    <name evidence="4" type="ORF">ANANG_G00100010</name>
</gene>
<dbReference type="InterPro" id="IPR027268">
    <property type="entry name" value="Peptidase_M4/M1_CTD_sf"/>
</dbReference>
<evidence type="ECO:0000313" key="4">
    <source>
        <dbReference type="EMBL" id="KAG5848585.1"/>
    </source>
</evidence>
<dbReference type="SUPFAM" id="SSF55486">
    <property type="entry name" value="Metalloproteases ('zincins'), catalytic domain"/>
    <property type="match status" value="1"/>
</dbReference>
<dbReference type="GO" id="GO:0005615">
    <property type="term" value="C:extracellular space"/>
    <property type="evidence" value="ECO:0007669"/>
    <property type="project" value="TreeGrafter"/>
</dbReference>
<comment type="similarity">
    <text evidence="1">Belongs to the peptidase M1 family.</text>
</comment>
<feature type="domain" description="Peptidase M1 membrane alanine aminopeptidase" evidence="2">
    <location>
        <begin position="1"/>
        <end position="139"/>
    </location>
</feature>
<dbReference type="InterPro" id="IPR050344">
    <property type="entry name" value="Peptidase_M1_aminopeptidases"/>
</dbReference>
<dbReference type="GO" id="GO:0008270">
    <property type="term" value="F:zinc ion binding"/>
    <property type="evidence" value="ECO:0007669"/>
    <property type="project" value="InterPro"/>
</dbReference>
<dbReference type="GO" id="GO:0043171">
    <property type="term" value="P:peptide catabolic process"/>
    <property type="evidence" value="ECO:0007669"/>
    <property type="project" value="TreeGrafter"/>
</dbReference>
<dbReference type="GO" id="GO:0070006">
    <property type="term" value="F:metalloaminopeptidase activity"/>
    <property type="evidence" value="ECO:0007669"/>
    <property type="project" value="TreeGrafter"/>
</dbReference>
<dbReference type="GO" id="GO:0042277">
    <property type="term" value="F:peptide binding"/>
    <property type="evidence" value="ECO:0007669"/>
    <property type="project" value="TreeGrafter"/>
</dbReference>
<feature type="domain" description="ERAP1-like C-terminal" evidence="3">
    <location>
        <begin position="208"/>
        <end position="308"/>
    </location>
</feature>
<reference evidence="4" key="1">
    <citation type="submission" date="2021-01" db="EMBL/GenBank/DDBJ databases">
        <title>A chromosome-scale assembly of European eel, Anguilla anguilla.</title>
        <authorList>
            <person name="Henkel C."/>
            <person name="Jong-Raadsen S.A."/>
            <person name="Dufour S."/>
            <person name="Weltzien F.-A."/>
            <person name="Palstra A.P."/>
            <person name="Pelster B."/>
            <person name="Spaink H.P."/>
            <person name="Van Den Thillart G.E."/>
            <person name="Jansen H."/>
            <person name="Zahm M."/>
            <person name="Klopp C."/>
            <person name="Cedric C."/>
            <person name="Louis A."/>
            <person name="Berthelot C."/>
            <person name="Parey E."/>
            <person name="Roest Crollius H."/>
            <person name="Montfort J."/>
            <person name="Robinson-Rechavi M."/>
            <person name="Bucao C."/>
            <person name="Bouchez O."/>
            <person name="Gislard M."/>
            <person name="Lluch J."/>
            <person name="Milhes M."/>
            <person name="Lampietro C."/>
            <person name="Lopez Roques C."/>
            <person name="Donnadieu C."/>
            <person name="Braasch I."/>
            <person name="Desvignes T."/>
            <person name="Postlethwait J."/>
            <person name="Bobe J."/>
            <person name="Guiguen Y."/>
            <person name="Dirks R."/>
        </authorList>
    </citation>
    <scope>NUCLEOTIDE SEQUENCE</scope>
    <source>
        <strain evidence="4">Tag_6206</strain>
        <tissue evidence="4">Liver</tissue>
    </source>
</reference>
<dbReference type="InterPro" id="IPR014782">
    <property type="entry name" value="Peptidase_M1_dom"/>
</dbReference>
<dbReference type="InterPro" id="IPR024571">
    <property type="entry name" value="ERAP1-like_C_dom"/>
</dbReference>
<evidence type="ECO:0000259" key="3">
    <source>
        <dbReference type="Pfam" id="PF11838"/>
    </source>
</evidence>
<dbReference type="GO" id="GO:0006508">
    <property type="term" value="P:proteolysis"/>
    <property type="evidence" value="ECO:0007669"/>
    <property type="project" value="TreeGrafter"/>
</dbReference>
<comment type="caution">
    <text evidence="4">The sequence shown here is derived from an EMBL/GenBank/DDBJ whole genome shotgun (WGS) entry which is preliminary data.</text>
</comment>
<dbReference type="Pfam" id="PF11838">
    <property type="entry name" value="ERAP1_C"/>
    <property type="match status" value="1"/>
</dbReference>
<dbReference type="Proteomes" id="UP001044222">
    <property type="component" value="Unassembled WGS sequence"/>
</dbReference>
<accession>A0A9D3MGP5</accession>
<dbReference type="GO" id="GO:0005737">
    <property type="term" value="C:cytoplasm"/>
    <property type="evidence" value="ECO:0007669"/>
    <property type="project" value="TreeGrafter"/>
</dbReference>
<feature type="non-terminal residue" evidence="4">
    <location>
        <position position="317"/>
    </location>
</feature>
<dbReference type="GO" id="GO:0005886">
    <property type="term" value="C:plasma membrane"/>
    <property type="evidence" value="ECO:0007669"/>
    <property type="project" value="TreeGrafter"/>
</dbReference>
<name>A0A9D3MGP5_ANGAN</name>
<evidence type="ECO:0008006" key="6">
    <source>
        <dbReference type="Google" id="ProtNLM"/>
    </source>
</evidence>
<sequence length="317" mass="36771">MRWWSDLWLKEGFATYMSYLAVDKVEPTWNIKDLIIAREIQKAMSIDSEDFYHFLSDNDLQTPDDILSLYDIITYSKGAAVLRMLANTLTESVFKEGVQSFLKAYQYNSAETQDLWSHLQRVVDKNSLDIPVAEVMDTWTEQSGYPLITINTESGEVSQEHFNMDRGQQLWQIPIKVMKSGSGEIESHLLTVGGPVSKPVYQCEENEWIIANVNCTGYYRVNYDPENWEKLLQQLETDHRKIPTLSRAQLIDDAFNLARFEYVNITLALNTTKYLLNDTEFMTWESARENLFHLILMFDRSEICGAMKVRLNQINAV</sequence>
<evidence type="ECO:0000259" key="2">
    <source>
        <dbReference type="Pfam" id="PF01433"/>
    </source>
</evidence>
<dbReference type="PANTHER" id="PTHR11533:SF259">
    <property type="entry name" value="AMINOPEPTIDASE"/>
    <property type="match status" value="1"/>
</dbReference>
<dbReference type="Gene3D" id="1.25.50.20">
    <property type="match status" value="1"/>
</dbReference>
<dbReference type="Gene3D" id="2.60.40.1910">
    <property type="match status" value="1"/>
</dbReference>
<organism evidence="4 5">
    <name type="scientific">Anguilla anguilla</name>
    <name type="common">European freshwater eel</name>
    <name type="synonym">Muraena anguilla</name>
    <dbReference type="NCBI Taxonomy" id="7936"/>
    <lineage>
        <taxon>Eukaryota</taxon>
        <taxon>Metazoa</taxon>
        <taxon>Chordata</taxon>
        <taxon>Craniata</taxon>
        <taxon>Vertebrata</taxon>
        <taxon>Euteleostomi</taxon>
        <taxon>Actinopterygii</taxon>
        <taxon>Neopterygii</taxon>
        <taxon>Teleostei</taxon>
        <taxon>Anguilliformes</taxon>
        <taxon>Anguillidae</taxon>
        <taxon>Anguilla</taxon>
    </lineage>
</organism>
<dbReference type="Pfam" id="PF01433">
    <property type="entry name" value="Peptidase_M1"/>
    <property type="match status" value="1"/>
</dbReference>
<dbReference type="Gene3D" id="1.10.390.10">
    <property type="entry name" value="Neutral Protease Domain 2"/>
    <property type="match status" value="1"/>
</dbReference>
<dbReference type="AlphaFoldDB" id="A0A9D3MGP5"/>
<evidence type="ECO:0000313" key="5">
    <source>
        <dbReference type="Proteomes" id="UP001044222"/>
    </source>
</evidence>
<dbReference type="EMBL" id="JAFIRN010000005">
    <property type="protein sequence ID" value="KAG5848585.1"/>
    <property type="molecule type" value="Genomic_DNA"/>
</dbReference>